<dbReference type="GO" id="GO:0005506">
    <property type="term" value="F:iron ion binding"/>
    <property type="evidence" value="ECO:0007669"/>
    <property type="project" value="InterPro"/>
</dbReference>
<dbReference type="STRING" id="933852.A0A0C3B8D6"/>
<name>A0A0C3B8D6_SERVB</name>
<evidence type="ECO:0000313" key="11">
    <source>
        <dbReference type="EMBL" id="KIM28404.1"/>
    </source>
</evidence>
<reference evidence="12" key="2">
    <citation type="submission" date="2015-01" db="EMBL/GenBank/DDBJ databases">
        <title>Evolutionary Origins and Diversification of the Mycorrhizal Mutualists.</title>
        <authorList>
            <consortium name="DOE Joint Genome Institute"/>
            <consortium name="Mycorrhizal Genomics Consortium"/>
            <person name="Kohler A."/>
            <person name="Kuo A."/>
            <person name="Nagy L.G."/>
            <person name="Floudas D."/>
            <person name="Copeland A."/>
            <person name="Barry K.W."/>
            <person name="Cichocki N."/>
            <person name="Veneault-Fourrey C."/>
            <person name="LaButti K."/>
            <person name="Lindquist E.A."/>
            <person name="Lipzen A."/>
            <person name="Lundell T."/>
            <person name="Morin E."/>
            <person name="Murat C."/>
            <person name="Riley R."/>
            <person name="Ohm R."/>
            <person name="Sun H."/>
            <person name="Tunlid A."/>
            <person name="Henrissat B."/>
            <person name="Grigoriev I.V."/>
            <person name="Hibbett D.S."/>
            <person name="Martin F."/>
        </authorList>
    </citation>
    <scope>NUCLEOTIDE SEQUENCE [LARGE SCALE GENOMIC DNA]</scope>
    <source>
        <strain evidence="12">MAFF 305830</strain>
    </source>
</reference>
<dbReference type="Gene3D" id="1.10.630.10">
    <property type="entry name" value="Cytochrome P450"/>
    <property type="match status" value="1"/>
</dbReference>
<evidence type="ECO:0000256" key="8">
    <source>
        <dbReference type="ARBA" id="ARBA00023033"/>
    </source>
</evidence>
<keyword evidence="7 9" id="KW-0408">Iron</keyword>
<dbReference type="Proteomes" id="UP000054097">
    <property type="component" value="Unassembled WGS sequence"/>
</dbReference>
<dbReference type="HOGENOM" id="CLU_001570_2_3_1"/>
<keyword evidence="12" id="KW-1185">Reference proteome</keyword>
<comment type="similarity">
    <text evidence="3 10">Belongs to the cytochrome P450 family.</text>
</comment>
<dbReference type="EMBL" id="KN824293">
    <property type="protein sequence ID" value="KIM28404.1"/>
    <property type="molecule type" value="Genomic_DNA"/>
</dbReference>
<dbReference type="Pfam" id="PF00067">
    <property type="entry name" value="p450"/>
    <property type="match status" value="1"/>
</dbReference>
<protein>
    <recommendedName>
        <fullName evidence="13">Cytochrome P450</fullName>
    </recommendedName>
</protein>
<dbReference type="GO" id="GO:0004497">
    <property type="term" value="F:monooxygenase activity"/>
    <property type="evidence" value="ECO:0007669"/>
    <property type="project" value="UniProtKB-KW"/>
</dbReference>
<dbReference type="AlphaFoldDB" id="A0A0C3B8D6"/>
<dbReference type="InterPro" id="IPR050364">
    <property type="entry name" value="Cytochrome_P450_fung"/>
</dbReference>
<evidence type="ECO:0000256" key="1">
    <source>
        <dbReference type="ARBA" id="ARBA00001971"/>
    </source>
</evidence>
<accession>A0A0C3B8D6</accession>
<sequence>MDIHELATSPLSLGVIALSVASIGLYVKHSSSTTKNGGRSLPPGPPPDFLIGNLRQFPKNHTSAGFAEWAKEYGDIVHAQIPGIRFIVVNSYPLAQELLAKRPNTTAHRKVGNMVRDVMGLTWGLPVLPPGDKHAEVRKMLRSAIGPRRVGHHDAVIEMCAARLALKLQTVKGDPSQLILGELGRLITTVTYGEEMWKTMGDDLAKWNLEQMHYINEAFFNFWLVDIFPFMRFIPSWTPGAYFKKMGNRSTWLSNQIRYTPFVKARKLHNSGDLGPSIASDLLEEFGATENTQDALATLYLNGADTTSTAVTAFCHALFLFPEVAQKSYAEIVAVTEGMRLPQIADRARLPYTEAAWKETFRWNAFLPLDIPHMTSQDEVVNGYLVPAGSVIMPNNEFMLMDPRVWGDPKNFRPERFLEPGADSLPNPLTVTFGYGMRTCPGLYLADRVGFQYSICMAMLFNVLPLEGKCIPDPATIEYTDTALRLPIGFECQFVPRDEKAKHLLKTLALEA</sequence>
<comment type="pathway">
    <text evidence="2">Secondary metabolite biosynthesis.</text>
</comment>
<feature type="binding site" description="axial binding residue" evidence="9">
    <location>
        <position position="440"/>
    </location>
    <ligand>
        <name>heme</name>
        <dbReference type="ChEBI" id="CHEBI:30413"/>
    </ligand>
    <ligandPart>
        <name>Fe</name>
        <dbReference type="ChEBI" id="CHEBI:18248"/>
    </ligandPart>
</feature>
<dbReference type="PANTHER" id="PTHR46300">
    <property type="entry name" value="P450, PUTATIVE (EUROFUNG)-RELATED-RELATED"/>
    <property type="match status" value="1"/>
</dbReference>
<evidence type="ECO:0000256" key="7">
    <source>
        <dbReference type="ARBA" id="ARBA00023004"/>
    </source>
</evidence>
<keyword evidence="5 9" id="KW-0479">Metal-binding</keyword>
<evidence type="ECO:0000256" key="9">
    <source>
        <dbReference type="PIRSR" id="PIRSR602401-1"/>
    </source>
</evidence>
<keyword evidence="4 9" id="KW-0349">Heme</keyword>
<dbReference type="InterPro" id="IPR017972">
    <property type="entry name" value="Cyt_P450_CS"/>
</dbReference>
<evidence type="ECO:0008006" key="13">
    <source>
        <dbReference type="Google" id="ProtNLM"/>
    </source>
</evidence>
<dbReference type="InterPro" id="IPR036396">
    <property type="entry name" value="Cyt_P450_sf"/>
</dbReference>
<dbReference type="PRINTS" id="PR00463">
    <property type="entry name" value="EP450I"/>
</dbReference>
<evidence type="ECO:0000256" key="3">
    <source>
        <dbReference type="ARBA" id="ARBA00010617"/>
    </source>
</evidence>
<evidence type="ECO:0000256" key="5">
    <source>
        <dbReference type="ARBA" id="ARBA00022723"/>
    </source>
</evidence>
<dbReference type="GO" id="GO:0016705">
    <property type="term" value="F:oxidoreductase activity, acting on paired donors, with incorporation or reduction of molecular oxygen"/>
    <property type="evidence" value="ECO:0007669"/>
    <property type="project" value="InterPro"/>
</dbReference>
<keyword evidence="6 10" id="KW-0560">Oxidoreductase</keyword>
<dbReference type="PANTHER" id="PTHR46300:SF7">
    <property type="entry name" value="P450, PUTATIVE (EUROFUNG)-RELATED"/>
    <property type="match status" value="1"/>
</dbReference>
<gene>
    <name evidence="11" type="ORF">M408DRAFT_140923</name>
</gene>
<organism evidence="11 12">
    <name type="scientific">Serendipita vermifera MAFF 305830</name>
    <dbReference type="NCBI Taxonomy" id="933852"/>
    <lineage>
        <taxon>Eukaryota</taxon>
        <taxon>Fungi</taxon>
        <taxon>Dikarya</taxon>
        <taxon>Basidiomycota</taxon>
        <taxon>Agaricomycotina</taxon>
        <taxon>Agaricomycetes</taxon>
        <taxon>Sebacinales</taxon>
        <taxon>Serendipitaceae</taxon>
        <taxon>Serendipita</taxon>
    </lineage>
</organism>
<evidence type="ECO:0000256" key="2">
    <source>
        <dbReference type="ARBA" id="ARBA00005179"/>
    </source>
</evidence>
<dbReference type="InterPro" id="IPR002401">
    <property type="entry name" value="Cyt_P450_E_grp-I"/>
</dbReference>
<comment type="cofactor">
    <cofactor evidence="1 9">
        <name>heme</name>
        <dbReference type="ChEBI" id="CHEBI:30413"/>
    </cofactor>
</comment>
<dbReference type="PROSITE" id="PS00086">
    <property type="entry name" value="CYTOCHROME_P450"/>
    <property type="match status" value="1"/>
</dbReference>
<dbReference type="GO" id="GO:0020037">
    <property type="term" value="F:heme binding"/>
    <property type="evidence" value="ECO:0007669"/>
    <property type="project" value="InterPro"/>
</dbReference>
<proteinExistence type="inferred from homology"/>
<evidence type="ECO:0000256" key="6">
    <source>
        <dbReference type="ARBA" id="ARBA00023002"/>
    </source>
</evidence>
<evidence type="ECO:0000256" key="4">
    <source>
        <dbReference type="ARBA" id="ARBA00022617"/>
    </source>
</evidence>
<dbReference type="OrthoDB" id="2789670at2759"/>
<evidence type="ECO:0000313" key="12">
    <source>
        <dbReference type="Proteomes" id="UP000054097"/>
    </source>
</evidence>
<keyword evidence="8 10" id="KW-0503">Monooxygenase</keyword>
<evidence type="ECO:0000256" key="10">
    <source>
        <dbReference type="RuleBase" id="RU000461"/>
    </source>
</evidence>
<dbReference type="SUPFAM" id="SSF48264">
    <property type="entry name" value="Cytochrome P450"/>
    <property type="match status" value="1"/>
</dbReference>
<reference evidence="11 12" key="1">
    <citation type="submission" date="2014-04" db="EMBL/GenBank/DDBJ databases">
        <authorList>
            <consortium name="DOE Joint Genome Institute"/>
            <person name="Kuo A."/>
            <person name="Zuccaro A."/>
            <person name="Kohler A."/>
            <person name="Nagy L.G."/>
            <person name="Floudas D."/>
            <person name="Copeland A."/>
            <person name="Barry K.W."/>
            <person name="Cichocki N."/>
            <person name="Veneault-Fourrey C."/>
            <person name="LaButti K."/>
            <person name="Lindquist E.A."/>
            <person name="Lipzen A."/>
            <person name="Lundell T."/>
            <person name="Morin E."/>
            <person name="Murat C."/>
            <person name="Sun H."/>
            <person name="Tunlid A."/>
            <person name="Henrissat B."/>
            <person name="Grigoriev I.V."/>
            <person name="Hibbett D.S."/>
            <person name="Martin F."/>
            <person name="Nordberg H.P."/>
            <person name="Cantor M.N."/>
            <person name="Hua S.X."/>
        </authorList>
    </citation>
    <scope>NUCLEOTIDE SEQUENCE [LARGE SCALE GENOMIC DNA]</scope>
    <source>
        <strain evidence="11 12">MAFF 305830</strain>
    </source>
</reference>
<dbReference type="InterPro" id="IPR001128">
    <property type="entry name" value="Cyt_P450"/>
</dbReference>